<proteinExistence type="predicted"/>
<reference evidence="1 2" key="1">
    <citation type="journal article" date="2022" name="DNA Res.">
        <title>Chromosomal-level genome assembly of the orchid tree Bauhinia variegata (Leguminosae; Cercidoideae) supports the allotetraploid origin hypothesis of Bauhinia.</title>
        <authorList>
            <person name="Zhong Y."/>
            <person name="Chen Y."/>
            <person name="Zheng D."/>
            <person name="Pang J."/>
            <person name="Liu Y."/>
            <person name="Luo S."/>
            <person name="Meng S."/>
            <person name="Qian L."/>
            <person name="Wei D."/>
            <person name="Dai S."/>
            <person name="Zhou R."/>
        </authorList>
    </citation>
    <scope>NUCLEOTIDE SEQUENCE [LARGE SCALE GENOMIC DNA]</scope>
    <source>
        <strain evidence="1">BV-YZ2020</strain>
    </source>
</reference>
<protein>
    <submittedName>
        <fullName evidence="1">Uncharacterized protein</fullName>
    </submittedName>
</protein>
<gene>
    <name evidence="1" type="ORF">L6164_033264</name>
</gene>
<evidence type="ECO:0000313" key="1">
    <source>
        <dbReference type="EMBL" id="KAI4299840.1"/>
    </source>
</evidence>
<dbReference type="EMBL" id="CM039438">
    <property type="protein sequence ID" value="KAI4299840.1"/>
    <property type="molecule type" value="Genomic_DNA"/>
</dbReference>
<comment type="caution">
    <text evidence="1">The sequence shown here is derived from an EMBL/GenBank/DDBJ whole genome shotgun (WGS) entry which is preliminary data.</text>
</comment>
<keyword evidence="2" id="KW-1185">Reference proteome</keyword>
<organism evidence="1 2">
    <name type="scientific">Bauhinia variegata</name>
    <name type="common">Purple orchid tree</name>
    <name type="synonym">Phanera variegata</name>
    <dbReference type="NCBI Taxonomy" id="167791"/>
    <lineage>
        <taxon>Eukaryota</taxon>
        <taxon>Viridiplantae</taxon>
        <taxon>Streptophyta</taxon>
        <taxon>Embryophyta</taxon>
        <taxon>Tracheophyta</taxon>
        <taxon>Spermatophyta</taxon>
        <taxon>Magnoliopsida</taxon>
        <taxon>eudicotyledons</taxon>
        <taxon>Gunneridae</taxon>
        <taxon>Pentapetalae</taxon>
        <taxon>rosids</taxon>
        <taxon>fabids</taxon>
        <taxon>Fabales</taxon>
        <taxon>Fabaceae</taxon>
        <taxon>Cercidoideae</taxon>
        <taxon>Cercideae</taxon>
        <taxon>Bauhiniinae</taxon>
        <taxon>Bauhinia</taxon>
    </lineage>
</organism>
<dbReference type="Proteomes" id="UP000828941">
    <property type="component" value="Chromosome 13"/>
</dbReference>
<evidence type="ECO:0000313" key="2">
    <source>
        <dbReference type="Proteomes" id="UP000828941"/>
    </source>
</evidence>
<name>A0ACB9KRX0_BAUVA</name>
<accession>A0ACB9KRX0</accession>
<sequence>MTQIQYFSAIVLFHFIAFLQFAPSTSNGFSLKLVPLFSPESPFNPGNLTQSEKIEKLFELSYARIKHLSSTLSHHNGSTVEPQKLALPLPSVGFLFTAQIFIGSPYHEYFLAMDTGSPLVWTECEPCIECFDQIPPRYDQRLSNTFSTLPCDDYRGIYSGVNSECVNGQRNYTILYADGSSSKGIFSREKFRLSQNPLIEVSDIAFGCAKDNKGFDLGDTRVSGVLGMNIFGDDAGFGGKPYQTIPIRPIPPTQGNTYQYNVNLIDISVGDNRIGFPPGIFSSPRGNTILDPGTYYAYIKSGPYEVVMKKFDDYYISRGLPPVRTPHEGLEHCYHIDKHFKDFLPMTYHFEGGAKLKIDPPTLYYKVKGDYCVAILPTDHDAFIGLFQQQNFRFVFDLNKGQIQFTPENCFRNKL</sequence>